<gene>
    <name evidence="1" type="ORF">QBO96_03885</name>
</gene>
<evidence type="ECO:0000313" key="1">
    <source>
        <dbReference type="EMBL" id="WGF39413.1"/>
    </source>
</evidence>
<accession>A0ABY8KIU4</accession>
<proteinExistence type="predicted"/>
<dbReference type="Proteomes" id="UP001244564">
    <property type="component" value="Chromosome"/>
</dbReference>
<name>A0ABY8KIU4_9BACI</name>
<protein>
    <submittedName>
        <fullName evidence="1">Uncharacterized protein</fullName>
    </submittedName>
</protein>
<dbReference type="EMBL" id="CP122283">
    <property type="protein sequence ID" value="WGF39413.1"/>
    <property type="molecule type" value="Genomic_DNA"/>
</dbReference>
<sequence>MVIAIPKDLVPFMKENLTVATSKAILAIKEALLHFPTQYASIFIDQAVLEFGIRHVDESFHWQPTLAKN</sequence>
<reference evidence="1 2" key="1">
    <citation type="submission" date="2023-04" db="EMBL/GenBank/DDBJ databases">
        <title>Genomic of Lysinibacillus capsici TSBLM.</title>
        <authorList>
            <person name="Hu X.S."/>
            <person name="Yu C.H."/>
        </authorList>
    </citation>
    <scope>NUCLEOTIDE SEQUENCE [LARGE SCALE GENOMIC DNA]</scope>
    <source>
        <strain evidence="1 2">TSBLM</strain>
    </source>
</reference>
<organism evidence="1 2">
    <name type="scientific">Lysinibacillus capsici</name>
    <dbReference type="NCBI Taxonomy" id="2115968"/>
    <lineage>
        <taxon>Bacteria</taxon>
        <taxon>Bacillati</taxon>
        <taxon>Bacillota</taxon>
        <taxon>Bacilli</taxon>
        <taxon>Bacillales</taxon>
        <taxon>Bacillaceae</taxon>
        <taxon>Lysinibacillus</taxon>
    </lineage>
</organism>
<dbReference type="RefSeq" id="WP_279495165.1">
    <property type="nucleotide sequence ID" value="NZ_CP122283.1"/>
</dbReference>
<keyword evidence="2" id="KW-1185">Reference proteome</keyword>
<evidence type="ECO:0000313" key="2">
    <source>
        <dbReference type="Proteomes" id="UP001244564"/>
    </source>
</evidence>